<dbReference type="EMBL" id="JAHWDP010000001">
    <property type="protein sequence ID" value="MBW2936962.1"/>
    <property type="molecule type" value="Genomic_DNA"/>
</dbReference>
<proteinExistence type="predicted"/>
<evidence type="ECO:0000313" key="2">
    <source>
        <dbReference type="Proteomes" id="UP001138686"/>
    </source>
</evidence>
<sequence>MTTAQRTAISSPANGLIVYDTDFNSLFYFNSSSWVSLSTSSQARNNHKIVKSAADLASELTAGGGSKYLLSSNTLYEINGTVSLSFPIEINNSYILGRDTNEDILVRAGGTIFTGTTGGSIKGVTLTAPGGTVFSLSAAPTQNLIFRDAIIANSGSVGSISGFGLVFKSVIQYVGNTTGITYNNIGSLLLADLGWSSNNSGTYETYTGTFTLIQKVSGFITVDGTAKGIDVSSNPTVTSGVLLSTAFSGTSTEYVKRYTTGSYTGYNFTNSWTVNCPGIPQEGDSQATANIYYNGGITTGFVQSVSNGSEFNLSGNTTTNTTTAVNLFRTSSPQNNRITYMGKKTRTFQINAALSIRGNSGTGDYYAFFIKKNGTTTLVETNSLMRVNTTSDISSQAISGTVELAPNDYVEIWGQRLIGSGTTSITVFSLNLSIK</sequence>
<dbReference type="AlphaFoldDB" id="A0A9X1JXX6"/>
<gene>
    <name evidence="1" type="ORF">KXJ69_02525</name>
</gene>
<keyword evidence="2" id="KW-1185">Reference proteome</keyword>
<organism evidence="1 2">
    <name type="scientific">Halomarinibacterium sedimenti</name>
    <dbReference type="NCBI Taxonomy" id="2857106"/>
    <lineage>
        <taxon>Bacteria</taxon>
        <taxon>Pseudomonadati</taxon>
        <taxon>Bacteroidota</taxon>
        <taxon>Flavobacteriia</taxon>
        <taxon>Flavobacteriales</taxon>
        <taxon>Flavobacteriaceae</taxon>
        <taxon>Halomarinibacterium</taxon>
    </lineage>
</organism>
<reference evidence="1" key="1">
    <citation type="submission" date="2021-07" db="EMBL/GenBank/DDBJ databases">
        <title>Aureisphaera sp. CAU 1614 isolated from sea sediment.</title>
        <authorList>
            <person name="Kim W."/>
        </authorList>
    </citation>
    <scope>NUCLEOTIDE SEQUENCE</scope>
    <source>
        <strain evidence="1">CAU 1614</strain>
    </source>
</reference>
<comment type="caution">
    <text evidence="1">The sequence shown here is derived from an EMBL/GenBank/DDBJ whole genome shotgun (WGS) entry which is preliminary data.</text>
</comment>
<evidence type="ECO:0000313" key="1">
    <source>
        <dbReference type="EMBL" id="MBW2936962.1"/>
    </source>
</evidence>
<dbReference type="Proteomes" id="UP001138686">
    <property type="component" value="Unassembled WGS sequence"/>
</dbReference>
<accession>A0A9X1JXX6</accession>
<name>A0A9X1JXX6_9FLAO</name>
<protein>
    <submittedName>
        <fullName evidence="1">Uncharacterized protein</fullName>
    </submittedName>
</protein>